<dbReference type="EMBL" id="JASUZV010000006">
    <property type="protein sequence ID" value="MDL5043486.1"/>
    <property type="molecule type" value="Genomic_DNA"/>
</dbReference>
<organism evidence="2 3">
    <name type="scientific">Streptococcus raffinosi</name>
    <dbReference type="NCBI Taxonomy" id="3053355"/>
    <lineage>
        <taxon>Bacteria</taxon>
        <taxon>Bacillati</taxon>
        <taxon>Bacillota</taxon>
        <taxon>Bacilli</taxon>
        <taxon>Lactobacillales</taxon>
        <taxon>Streptococcaceae</taxon>
        <taxon>Streptococcus</taxon>
    </lineage>
</organism>
<keyword evidence="3" id="KW-1185">Reference proteome</keyword>
<keyword evidence="1" id="KW-0472">Membrane</keyword>
<name>A0ABT7LS88_9STRE</name>
<sequence length="231" mass="26752">MYKKSVNAGSKFKWHRFLVKGLAGILIILGLMGGGYVFWRHHTGKIADGLYQLQTAKYYNSTTKTWMDGKPGYEGTKLKDFMRVEDQEAKEYTYYTFESSYGSFDNVSPIDFETGKNYKVSAWSRTFKPLVTPKDYQKEVHSIVQKYYKASALVSQKAIDQMEKKLIDLYKRRSEGKISYEAKGNQLTVIIFDKKGKAIEKRSYKHLSGKDAKQLDANYQKAVKRYKKSNK</sequence>
<dbReference type="RefSeq" id="WP_285955876.1">
    <property type="nucleotide sequence ID" value="NZ_JASUZV010000006.1"/>
</dbReference>
<accession>A0ABT7LS88</accession>
<comment type="caution">
    <text evidence="2">The sequence shown here is derived from an EMBL/GenBank/DDBJ whole genome shotgun (WGS) entry which is preliminary data.</text>
</comment>
<evidence type="ECO:0000256" key="1">
    <source>
        <dbReference type="SAM" id="Phobius"/>
    </source>
</evidence>
<keyword evidence="1" id="KW-1133">Transmembrane helix</keyword>
<protein>
    <recommendedName>
        <fullName evidence="4">DUF3139 domain-containing protein</fullName>
    </recommendedName>
</protein>
<dbReference type="Proteomes" id="UP001529255">
    <property type="component" value="Unassembled WGS sequence"/>
</dbReference>
<feature type="transmembrane region" description="Helical" evidence="1">
    <location>
        <begin position="21"/>
        <end position="39"/>
    </location>
</feature>
<gene>
    <name evidence="2" type="ORF">QRD39_05090</name>
</gene>
<evidence type="ECO:0000313" key="2">
    <source>
        <dbReference type="EMBL" id="MDL5043486.1"/>
    </source>
</evidence>
<keyword evidence="1" id="KW-0812">Transmembrane</keyword>
<evidence type="ECO:0008006" key="4">
    <source>
        <dbReference type="Google" id="ProtNLM"/>
    </source>
</evidence>
<reference evidence="2 3" key="1">
    <citation type="submission" date="2023-06" db="EMBL/GenBank/DDBJ databases">
        <title>A potential novel species of Streptococcus isolated from human milk sample.</title>
        <authorList>
            <person name="Nguyen H.V."/>
            <person name="Trinh A.T.V."/>
            <person name="Hoang A.T.L."/>
            <person name="Bui L.N.H."/>
            <person name="Tran Q.T.L."/>
            <person name="Trinh T."/>
        </authorList>
    </citation>
    <scope>NUCLEOTIDE SEQUENCE [LARGE SCALE GENOMIC DNA]</scope>
    <source>
        <strain evidence="2 3">VTCC 12812</strain>
    </source>
</reference>
<evidence type="ECO:0000313" key="3">
    <source>
        <dbReference type="Proteomes" id="UP001529255"/>
    </source>
</evidence>
<proteinExistence type="predicted"/>